<keyword evidence="5 9" id="KW-0812">Transmembrane</keyword>
<comment type="caution">
    <text evidence="11">The sequence shown here is derived from an EMBL/GenBank/DDBJ whole genome shotgun (WGS) entry which is preliminary data.</text>
</comment>
<comment type="subcellular location">
    <subcellularLocation>
        <location evidence="1">Cell inner membrane</location>
        <topology evidence="1">Multi-pass membrane protein</topology>
    </subcellularLocation>
    <subcellularLocation>
        <location evidence="9">Cell membrane</location>
        <topology evidence="9">Multi-pass membrane protein</topology>
    </subcellularLocation>
</comment>
<dbReference type="EMBL" id="BMJV01000009">
    <property type="protein sequence ID" value="GGG83882.1"/>
    <property type="molecule type" value="Genomic_DNA"/>
</dbReference>
<dbReference type="InterPro" id="IPR010065">
    <property type="entry name" value="AA_ABC_transptr_permease_3TM"/>
</dbReference>
<dbReference type="GO" id="GO:0043190">
    <property type="term" value="C:ATP-binding cassette (ABC) transporter complex"/>
    <property type="evidence" value="ECO:0007669"/>
    <property type="project" value="InterPro"/>
</dbReference>
<feature type="transmembrane region" description="Helical" evidence="9">
    <location>
        <begin position="161"/>
        <end position="189"/>
    </location>
</feature>
<keyword evidence="4" id="KW-1003">Cell membrane</keyword>
<feature type="transmembrane region" description="Helical" evidence="9">
    <location>
        <begin position="247"/>
        <end position="269"/>
    </location>
</feature>
<dbReference type="GO" id="GO:0006865">
    <property type="term" value="P:amino acid transport"/>
    <property type="evidence" value="ECO:0007669"/>
    <property type="project" value="UniProtKB-KW"/>
</dbReference>
<dbReference type="InterPro" id="IPR000515">
    <property type="entry name" value="MetI-like"/>
</dbReference>
<evidence type="ECO:0000256" key="6">
    <source>
        <dbReference type="ARBA" id="ARBA00022970"/>
    </source>
</evidence>
<feature type="transmembrane region" description="Helical" evidence="9">
    <location>
        <begin position="121"/>
        <end position="141"/>
    </location>
</feature>
<proteinExistence type="inferred from homology"/>
<evidence type="ECO:0000313" key="11">
    <source>
        <dbReference type="EMBL" id="GGG83882.1"/>
    </source>
</evidence>
<dbReference type="CDD" id="cd06261">
    <property type="entry name" value="TM_PBP2"/>
    <property type="match status" value="1"/>
</dbReference>
<keyword evidence="7 9" id="KW-1133">Transmembrane helix</keyword>
<evidence type="ECO:0000256" key="8">
    <source>
        <dbReference type="ARBA" id="ARBA00023136"/>
    </source>
</evidence>
<sequence>MPAFLNSRAMRDGAAQTAFVGALVLLVGIAIVTARANLEAQGLSAGFGFLERATGWRISFSLIDYDTSSPYWKAILVGVLNSLFLGAIALPLATLLGVTVGVMRTSGNGMAELLGTVFVEVFRNVPLLLQLLFWYAILLSLPSPRDTGLLPGGIALSGRGIYVPGLNVTGGSVFIAILLVLAAAAMALWLKSARLVSAPPRAVRRAIRATWALGTTAAVAALWIGRIPETALLSIPVQQGLNYREGIRISPELMACVISISIYGAAYIAEIVRSGINAVPKGQAEAGRALGLSSWHIFSRIRLPLAIRIVMPTMINQYVWLFKATTIGIAISFTDFFMVISTSINQSGQTLELIGILMGGFLIINYSIAWVLNRLNDAIALKGTQLRI</sequence>
<dbReference type="AlphaFoldDB" id="A0A8J3EHK8"/>
<keyword evidence="12" id="KW-1185">Reference proteome</keyword>
<evidence type="ECO:0000256" key="1">
    <source>
        <dbReference type="ARBA" id="ARBA00004429"/>
    </source>
</evidence>
<dbReference type="InterPro" id="IPR043429">
    <property type="entry name" value="ArtM/GltK/GlnP/TcyL/YhdX-like"/>
</dbReference>
<dbReference type="Gene3D" id="1.10.3720.10">
    <property type="entry name" value="MetI-like"/>
    <property type="match status" value="2"/>
</dbReference>
<dbReference type="PANTHER" id="PTHR30614">
    <property type="entry name" value="MEMBRANE COMPONENT OF AMINO ACID ABC TRANSPORTER"/>
    <property type="match status" value="1"/>
</dbReference>
<accession>A0A8J3EHK8</accession>
<evidence type="ECO:0000256" key="2">
    <source>
        <dbReference type="ARBA" id="ARBA00010072"/>
    </source>
</evidence>
<evidence type="ECO:0000256" key="9">
    <source>
        <dbReference type="RuleBase" id="RU363032"/>
    </source>
</evidence>
<evidence type="ECO:0000256" key="3">
    <source>
        <dbReference type="ARBA" id="ARBA00022448"/>
    </source>
</evidence>
<comment type="similarity">
    <text evidence="2">Belongs to the binding-protein-dependent transport system permease family. HisMQ subfamily.</text>
</comment>
<feature type="transmembrane region" description="Helical" evidence="9">
    <location>
        <begin position="74"/>
        <end position="100"/>
    </location>
</feature>
<dbReference type="Proteomes" id="UP000617145">
    <property type="component" value="Unassembled WGS sequence"/>
</dbReference>
<evidence type="ECO:0000256" key="7">
    <source>
        <dbReference type="ARBA" id="ARBA00022989"/>
    </source>
</evidence>
<keyword evidence="8 9" id="KW-0472">Membrane</keyword>
<dbReference type="PANTHER" id="PTHR30614:SF37">
    <property type="entry name" value="AMINO-ACID ABC TRANSPORTER PERMEASE PROTEIN YHDX-RELATED"/>
    <property type="match status" value="1"/>
</dbReference>
<feature type="transmembrane region" description="Helical" evidence="9">
    <location>
        <begin position="318"/>
        <end position="341"/>
    </location>
</feature>
<dbReference type="Pfam" id="PF00528">
    <property type="entry name" value="BPD_transp_1"/>
    <property type="match status" value="1"/>
</dbReference>
<feature type="transmembrane region" description="Helical" evidence="9">
    <location>
        <begin position="209"/>
        <end position="227"/>
    </location>
</feature>
<dbReference type="RefSeq" id="WP_188791804.1">
    <property type="nucleotide sequence ID" value="NZ_BMJV01000009.1"/>
</dbReference>
<dbReference type="NCBIfam" id="TIGR01726">
    <property type="entry name" value="HEQRo_perm_3TM"/>
    <property type="match status" value="1"/>
</dbReference>
<reference evidence="11" key="1">
    <citation type="journal article" date="2014" name="Int. J. Syst. Evol. Microbiol.">
        <title>Complete genome sequence of Corynebacterium casei LMG S-19264T (=DSM 44701T), isolated from a smear-ripened cheese.</title>
        <authorList>
            <consortium name="US DOE Joint Genome Institute (JGI-PGF)"/>
            <person name="Walter F."/>
            <person name="Albersmeier A."/>
            <person name="Kalinowski J."/>
            <person name="Ruckert C."/>
        </authorList>
    </citation>
    <scope>NUCLEOTIDE SEQUENCE</scope>
    <source>
        <strain evidence="11">CGMCC 1.15762</strain>
    </source>
</reference>
<dbReference type="PROSITE" id="PS50928">
    <property type="entry name" value="ABC_TM1"/>
    <property type="match status" value="1"/>
</dbReference>
<reference evidence="11" key="2">
    <citation type="submission" date="2020-09" db="EMBL/GenBank/DDBJ databases">
        <authorList>
            <person name="Sun Q."/>
            <person name="Zhou Y."/>
        </authorList>
    </citation>
    <scope>NUCLEOTIDE SEQUENCE</scope>
    <source>
        <strain evidence="11">CGMCC 1.15762</strain>
    </source>
</reference>
<protein>
    <submittedName>
        <fullName evidence="11">ABC transporter permease</fullName>
    </submittedName>
</protein>
<dbReference type="GO" id="GO:0022857">
    <property type="term" value="F:transmembrane transporter activity"/>
    <property type="evidence" value="ECO:0007669"/>
    <property type="project" value="InterPro"/>
</dbReference>
<name>A0A8J3EHK8_9RHOB</name>
<dbReference type="InterPro" id="IPR035906">
    <property type="entry name" value="MetI-like_sf"/>
</dbReference>
<gene>
    <name evidence="11" type="ORF">GCM10011415_37370</name>
</gene>
<evidence type="ECO:0000313" key="12">
    <source>
        <dbReference type="Proteomes" id="UP000617145"/>
    </source>
</evidence>
<evidence type="ECO:0000259" key="10">
    <source>
        <dbReference type="PROSITE" id="PS50928"/>
    </source>
</evidence>
<dbReference type="SUPFAM" id="SSF161098">
    <property type="entry name" value="MetI-like"/>
    <property type="match status" value="1"/>
</dbReference>
<keyword evidence="3 9" id="KW-0813">Transport</keyword>
<evidence type="ECO:0000256" key="4">
    <source>
        <dbReference type="ARBA" id="ARBA00022475"/>
    </source>
</evidence>
<feature type="transmembrane region" description="Helical" evidence="9">
    <location>
        <begin position="353"/>
        <end position="372"/>
    </location>
</feature>
<organism evidence="11 12">
    <name type="scientific">Salipiger pallidus</name>
    <dbReference type="NCBI Taxonomy" id="1775170"/>
    <lineage>
        <taxon>Bacteria</taxon>
        <taxon>Pseudomonadati</taxon>
        <taxon>Pseudomonadota</taxon>
        <taxon>Alphaproteobacteria</taxon>
        <taxon>Rhodobacterales</taxon>
        <taxon>Roseobacteraceae</taxon>
        <taxon>Salipiger</taxon>
    </lineage>
</organism>
<feature type="domain" description="ABC transmembrane type-1" evidence="10">
    <location>
        <begin position="79"/>
        <end position="372"/>
    </location>
</feature>
<keyword evidence="6" id="KW-0029">Amino-acid transport</keyword>
<evidence type="ECO:0000256" key="5">
    <source>
        <dbReference type="ARBA" id="ARBA00022692"/>
    </source>
</evidence>